<evidence type="ECO:0000313" key="3">
    <source>
        <dbReference type="EMBL" id="AYJ40368.1"/>
    </source>
</evidence>
<keyword evidence="3" id="KW-0614">Plasmid</keyword>
<protein>
    <submittedName>
        <fullName evidence="3">Uncharacterized protein</fullName>
    </submittedName>
</protein>
<dbReference type="Proteomes" id="UP000277896">
    <property type="component" value="Plasmid unnamed5"/>
</dbReference>
<keyword evidence="2" id="KW-0472">Membrane</keyword>
<feature type="transmembrane region" description="Helical" evidence="2">
    <location>
        <begin position="14"/>
        <end position="31"/>
    </location>
</feature>
<dbReference type="EMBL" id="CP032749">
    <property type="protein sequence ID" value="AYJ40368.1"/>
    <property type="molecule type" value="Genomic_DNA"/>
</dbReference>
<name>A0AAD0TS55_9LACO</name>
<organism evidence="3 4">
    <name type="scientific">Lactiplantibacillus paraplantarum</name>
    <dbReference type="NCBI Taxonomy" id="60520"/>
    <lineage>
        <taxon>Bacteria</taxon>
        <taxon>Bacillati</taxon>
        <taxon>Bacillota</taxon>
        <taxon>Bacilli</taxon>
        <taxon>Lactobacillales</taxon>
        <taxon>Lactobacillaceae</taxon>
        <taxon>Lactiplantibacillus</taxon>
    </lineage>
</organism>
<accession>A0AAD0TS55</accession>
<feature type="compositionally biased region" description="Low complexity" evidence="1">
    <location>
        <begin position="162"/>
        <end position="181"/>
    </location>
</feature>
<dbReference type="RefSeq" id="WP_056988868.1">
    <property type="nucleotide sequence ID" value="NZ_BJZG01000155.1"/>
</dbReference>
<feature type="region of interest" description="Disordered" evidence="1">
    <location>
        <begin position="160"/>
        <end position="182"/>
    </location>
</feature>
<sequence>MQEEKKEEATPKKSHKFIIIIILLLAIWGLYKHVTKLPDGSMDTDTVWEHNAKIMDSFIFAYGVAHPLVMSTNDKVVYLYKNTRTKRYVFPIKDLKTHKTHFCYLESVDNAPNKSMYAIDISNKNWCRQVVDKVAKVKGHNPAQWQEKMSINYYSENVSNLDSSDTSSDSDASESESMTESQAREILGKWADSNDIASFAGSTLDELVGTEDSNNGWHFTAKDGTFWLVLPNGKVALPGQ</sequence>
<dbReference type="AlphaFoldDB" id="A0AAD0TS55"/>
<gene>
    <name evidence="3" type="ORF">LP667_16450</name>
</gene>
<keyword evidence="2" id="KW-1133">Transmembrane helix</keyword>
<evidence type="ECO:0000256" key="1">
    <source>
        <dbReference type="SAM" id="MobiDB-lite"/>
    </source>
</evidence>
<proteinExistence type="predicted"/>
<evidence type="ECO:0000313" key="4">
    <source>
        <dbReference type="Proteomes" id="UP000277896"/>
    </source>
</evidence>
<geneLocation type="plasmid" evidence="3 4">
    <name>unnamed5</name>
</geneLocation>
<keyword evidence="2" id="KW-0812">Transmembrane</keyword>
<reference evidence="3 4" key="1">
    <citation type="submission" date="2018-10" db="EMBL/GenBank/DDBJ databases">
        <title>Genome seuquencing of Lactobacillus species.</title>
        <authorList>
            <person name="Baek C."/>
            <person name="Yi H."/>
        </authorList>
    </citation>
    <scope>NUCLEOTIDE SEQUENCE [LARGE SCALE GENOMIC DNA]</scope>
    <source>
        <strain evidence="3 4">DSM 10667</strain>
        <plasmid evidence="3 4">unnamed5</plasmid>
    </source>
</reference>
<evidence type="ECO:0000256" key="2">
    <source>
        <dbReference type="SAM" id="Phobius"/>
    </source>
</evidence>